<dbReference type="InterPro" id="IPR043128">
    <property type="entry name" value="Rev_trsase/Diguanyl_cyclase"/>
</dbReference>
<proteinExistence type="predicted"/>
<dbReference type="Pfam" id="PF17919">
    <property type="entry name" value="RT_RNaseH_2"/>
    <property type="match status" value="1"/>
</dbReference>
<dbReference type="InterPro" id="IPR043502">
    <property type="entry name" value="DNA/RNA_pol_sf"/>
</dbReference>
<evidence type="ECO:0000313" key="2">
    <source>
        <dbReference type="Proteomes" id="UP000694864"/>
    </source>
</evidence>
<gene>
    <name evidence="3" type="primary">LOC109129463</name>
</gene>
<dbReference type="InterPro" id="IPR041577">
    <property type="entry name" value="RT_RNaseH_2"/>
</dbReference>
<dbReference type="Gene3D" id="3.10.10.10">
    <property type="entry name" value="HIV Type 1 Reverse Transcriptase, subunit A, domain 1"/>
    <property type="match status" value="1"/>
</dbReference>
<dbReference type="PANTHER" id="PTHR35046">
    <property type="entry name" value="ZINC KNUCKLE (CCHC-TYPE) FAMILY PROTEIN"/>
    <property type="match status" value="1"/>
</dbReference>
<dbReference type="GeneID" id="109129463"/>
<reference evidence="2" key="1">
    <citation type="journal article" date="2014" name="Nat. Commun.">
        <title>The emerging biofuel crop Camelina sativa retains a highly undifferentiated hexaploid genome structure.</title>
        <authorList>
            <person name="Kagale S."/>
            <person name="Koh C."/>
            <person name="Nixon J."/>
            <person name="Bollina V."/>
            <person name="Clarke W.E."/>
            <person name="Tuteja R."/>
            <person name="Spillane C."/>
            <person name="Robinson S.J."/>
            <person name="Links M.G."/>
            <person name="Clarke C."/>
            <person name="Higgins E.E."/>
            <person name="Huebert T."/>
            <person name="Sharpe A.G."/>
            <person name="Parkin I.A."/>
        </authorList>
    </citation>
    <scope>NUCLEOTIDE SEQUENCE [LARGE SCALE GENOMIC DNA]</scope>
    <source>
        <strain evidence="2">cv. DH55</strain>
    </source>
</reference>
<keyword evidence="2" id="KW-1185">Reference proteome</keyword>
<name>A0ABM1R2M1_CAMSA</name>
<dbReference type="SUPFAM" id="SSF56672">
    <property type="entry name" value="DNA/RNA polymerases"/>
    <property type="match status" value="1"/>
</dbReference>
<accession>A0ABM1R2M1</accession>
<reference evidence="3" key="2">
    <citation type="submission" date="2025-08" db="UniProtKB">
        <authorList>
            <consortium name="RefSeq"/>
        </authorList>
    </citation>
    <scope>IDENTIFICATION</scope>
    <source>
        <tissue evidence="3">Leaf</tissue>
    </source>
</reference>
<feature type="domain" description="Reverse transcriptase/retrotransposon-derived protein RNase H-like" evidence="1">
    <location>
        <begin position="417"/>
        <end position="455"/>
    </location>
</feature>
<organism evidence="2 3">
    <name type="scientific">Camelina sativa</name>
    <name type="common">False flax</name>
    <name type="synonym">Myagrum sativum</name>
    <dbReference type="NCBI Taxonomy" id="90675"/>
    <lineage>
        <taxon>Eukaryota</taxon>
        <taxon>Viridiplantae</taxon>
        <taxon>Streptophyta</taxon>
        <taxon>Embryophyta</taxon>
        <taxon>Tracheophyta</taxon>
        <taxon>Spermatophyta</taxon>
        <taxon>Magnoliopsida</taxon>
        <taxon>eudicotyledons</taxon>
        <taxon>Gunneridae</taxon>
        <taxon>Pentapetalae</taxon>
        <taxon>rosids</taxon>
        <taxon>malvids</taxon>
        <taxon>Brassicales</taxon>
        <taxon>Brassicaceae</taxon>
        <taxon>Camelineae</taxon>
        <taxon>Camelina</taxon>
    </lineage>
</organism>
<dbReference type="PANTHER" id="PTHR35046:SF9">
    <property type="entry name" value="RNA-DIRECTED DNA POLYMERASE"/>
    <property type="match status" value="1"/>
</dbReference>
<dbReference type="RefSeq" id="XP_019093259.1">
    <property type="nucleotide sequence ID" value="XM_019237714.1"/>
</dbReference>
<protein>
    <submittedName>
        <fullName evidence="3">Uncharacterized protein LOC109129463</fullName>
    </submittedName>
</protein>
<evidence type="ECO:0000259" key="1">
    <source>
        <dbReference type="Pfam" id="PF17919"/>
    </source>
</evidence>
<evidence type="ECO:0000313" key="3">
    <source>
        <dbReference type="RefSeq" id="XP_019093259.1"/>
    </source>
</evidence>
<dbReference type="Gene3D" id="3.30.70.270">
    <property type="match status" value="2"/>
</dbReference>
<sequence length="456" mass="52272">MPTVAGQESKGKAEATHTRNRDIHYLRCHGIGHYACRCPNQRTKILMENGEVETEEEKECDSTSSLEEHEVNQQVLISLSIGKYEDEVLCDILPMEASHILLGRPWQFDRKVNHDGYTNKHSFEHKGKKITLVPLTPQEVYEDQLKLGKNNVSEPLNTKNHKEESESLRKIQQKAFENNHVKQSNFFVRESEIKRAFFLNQPIIVLMYKEALMSLTNLEPELPSNIVSLLQDYGDVFLEENPDGLPPIRGIEHQIDFVPGASLPNMPAYRTNPVETKELQKQVSELMEKGYIRESMSPCVVPVLLLPNKGHRSLDDHVEHLKTVLDVLRREQLFVNSKKCTFCTDNLVYLGFVVSAQDIKVDEEQVKAIREWPSPKTVGEVRSFHGLADFYQRFVKDFSTIAAPLTEDIKKEVGFKWETAQEEAFQLLKQKLTSAPLFSFPDFKKTFEIECDVSGV</sequence>
<dbReference type="Proteomes" id="UP000694864">
    <property type="component" value="Chromosome 16"/>
</dbReference>